<dbReference type="Gene3D" id="3.30.40.10">
    <property type="entry name" value="Zinc/RING finger domain, C3HC4 (zinc finger)"/>
    <property type="match status" value="1"/>
</dbReference>
<dbReference type="GO" id="GO:0061630">
    <property type="term" value="F:ubiquitin protein ligase activity"/>
    <property type="evidence" value="ECO:0007669"/>
    <property type="project" value="UniProtKB-EC"/>
</dbReference>
<organism evidence="11 13">
    <name type="scientific">Rhynchospora pubera</name>
    <dbReference type="NCBI Taxonomy" id="906938"/>
    <lineage>
        <taxon>Eukaryota</taxon>
        <taxon>Viridiplantae</taxon>
        <taxon>Streptophyta</taxon>
        <taxon>Embryophyta</taxon>
        <taxon>Tracheophyta</taxon>
        <taxon>Spermatophyta</taxon>
        <taxon>Magnoliopsida</taxon>
        <taxon>Liliopsida</taxon>
        <taxon>Poales</taxon>
        <taxon>Cyperaceae</taxon>
        <taxon>Cyperoideae</taxon>
        <taxon>Rhynchosporeae</taxon>
        <taxon>Rhynchospora</taxon>
    </lineage>
</organism>
<proteinExistence type="predicted"/>
<dbReference type="InterPro" id="IPR039525">
    <property type="entry name" value="RNF126-like_zinc-ribbon"/>
</dbReference>
<evidence type="ECO:0000256" key="3">
    <source>
        <dbReference type="ARBA" id="ARBA00022679"/>
    </source>
</evidence>
<dbReference type="EMBL" id="JAMFTS010000001">
    <property type="protein sequence ID" value="KAJ4819954.1"/>
    <property type="molecule type" value="Genomic_DNA"/>
</dbReference>
<evidence type="ECO:0000256" key="6">
    <source>
        <dbReference type="ARBA" id="ARBA00022786"/>
    </source>
</evidence>
<dbReference type="PANTHER" id="PTHR15710">
    <property type="entry name" value="E3 UBIQUITIN-PROTEIN LIGASE PRAJA"/>
    <property type="match status" value="1"/>
</dbReference>
<evidence type="ECO:0000256" key="1">
    <source>
        <dbReference type="ARBA" id="ARBA00000900"/>
    </source>
</evidence>
<keyword evidence="7" id="KW-0862">Zinc</keyword>
<dbReference type="Pfam" id="PF13639">
    <property type="entry name" value="zf-RING_2"/>
    <property type="match status" value="1"/>
</dbReference>
<comment type="caution">
    <text evidence="11">The sequence shown here is derived from an EMBL/GenBank/DDBJ whole genome shotgun (WGS) entry which is preliminary data.</text>
</comment>
<keyword evidence="5 8" id="KW-0863">Zinc-finger</keyword>
<evidence type="ECO:0000256" key="7">
    <source>
        <dbReference type="ARBA" id="ARBA00022833"/>
    </source>
</evidence>
<keyword evidence="3" id="KW-0808">Transferase</keyword>
<feature type="compositionally biased region" description="Polar residues" evidence="9">
    <location>
        <begin position="284"/>
        <end position="294"/>
    </location>
</feature>
<reference evidence="11" key="1">
    <citation type="submission" date="2022-08" db="EMBL/GenBank/DDBJ databases">
        <authorList>
            <person name="Marques A."/>
        </authorList>
    </citation>
    <scope>NUCLEOTIDE SEQUENCE</scope>
    <source>
        <strain evidence="11">RhyPub2mFocal</strain>
        <tissue evidence="11">Leaves</tissue>
    </source>
</reference>
<dbReference type="GO" id="GO:0016567">
    <property type="term" value="P:protein ubiquitination"/>
    <property type="evidence" value="ECO:0007669"/>
    <property type="project" value="TreeGrafter"/>
</dbReference>
<evidence type="ECO:0000256" key="4">
    <source>
        <dbReference type="ARBA" id="ARBA00022723"/>
    </source>
</evidence>
<evidence type="ECO:0000256" key="9">
    <source>
        <dbReference type="SAM" id="MobiDB-lite"/>
    </source>
</evidence>
<keyword evidence="4" id="KW-0479">Metal-binding</keyword>
<dbReference type="SUPFAM" id="SSF57850">
    <property type="entry name" value="RING/U-box"/>
    <property type="match status" value="1"/>
</dbReference>
<gene>
    <name evidence="12" type="ORF">LUZ62_032520</name>
    <name evidence="11" type="ORF">LUZ62_077606</name>
</gene>
<keyword evidence="6" id="KW-0833">Ubl conjugation pathway</keyword>
<dbReference type="GO" id="GO:0005737">
    <property type="term" value="C:cytoplasm"/>
    <property type="evidence" value="ECO:0007669"/>
    <property type="project" value="TreeGrafter"/>
</dbReference>
<dbReference type="Pfam" id="PF14369">
    <property type="entry name" value="Zn_ribbon_19"/>
    <property type="match status" value="1"/>
</dbReference>
<dbReference type="AlphaFoldDB" id="A0AAV8DLZ2"/>
<feature type="region of interest" description="Disordered" evidence="9">
    <location>
        <begin position="251"/>
        <end position="294"/>
    </location>
</feature>
<evidence type="ECO:0000313" key="12">
    <source>
        <dbReference type="EMBL" id="KAJ4819954.1"/>
    </source>
</evidence>
<sequence>MSSRNTHWCYVCSQAIQPDHGQGPTCPTCNQGFIQELSEIGPIDDPFDLIQPESISYPNTNSPFGFMEVFSALMRQRVGGMHRDFDIRARPAVDAPFVVYGVGPRRTNIGDSLSGPSLEQLFEQLLINNDRRGPAPASRSAIDAMPMVRINNRHLRGESHCAVCMEKFELGTEVREMPCKHLYHSDCIVPWLVRHNSCPVCRKELPARAPTGSSSSSSYRNFSSSIGNSGNSGENQTRRSTWSFLWPFRASSSGSGSGSGSDSGSDPNRLVRSGSYSVYEDPNRTGNSQWSYSW</sequence>
<feature type="region of interest" description="Disordered" evidence="9">
    <location>
        <begin position="206"/>
        <end position="237"/>
    </location>
</feature>
<name>A0AAV8DLZ2_9POAL</name>
<dbReference type="PROSITE" id="PS50089">
    <property type="entry name" value="ZF_RING_2"/>
    <property type="match status" value="1"/>
</dbReference>
<evidence type="ECO:0000313" key="11">
    <source>
        <dbReference type="EMBL" id="KAJ4767231.1"/>
    </source>
</evidence>
<keyword evidence="13" id="KW-1185">Reference proteome</keyword>
<feature type="compositionally biased region" description="Low complexity" evidence="9">
    <location>
        <begin position="213"/>
        <end position="233"/>
    </location>
</feature>
<dbReference type="EMBL" id="JAMFTS010000004">
    <property type="protein sequence ID" value="KAJ4767231.1"/>
    <property type="molecule type" value="Genomic_DNA"/>
</dbReference>
<evidence type="ECO:0000256" key="8">
    <source>
        <dbReference type="PROSITE-ProRule" id="PRU00175"/>
    </source>
</evidence>
<dbReference type="InterPro" id="IPR013083">
    <property type="entry name" value="Znf_RING/FYVE/PHD"/>
</dbReference>
<dbReference type="CDD" id="cd16667">
    <property type="entry name" value="RING-H2_RNF126-like"/>
    <property type="match status" value="1"/>
</dbReference>
<evidence type="ECO:0000256" key="5">
    <source>
        <dbReference type="ARBA" id="ARBA00022771"/>
    </source>
</evidence>
<protein>
    <recommendedName>
        <fullName evidence="2">RING-type E3 ubiquitin transferase</fullName>
        <ecNumber evidence="2">2.3.2.27</ecNumber>
    </recommendedName>
</protein>
<comment type="catalytic activity">
    <reaction evidence="1">
        <text>S-ubiquitinyl-[E2 ubiquitin-conjugating enzyme]-L-cysteine + [acceptor protein]-L-lysine = [E2 ubiquitin-conjugating enzyme]-L-cysteine + N(6)-ubiquitinyl-[acceptor protein]-L-lysine.</text>
        <dbReference type="EC" id="2.3.2.27"/>
    </reaction>
</comment>
<evidence type="ECO:0000256" key="2">
    <source>
        <dbReference type="ARBA" id="ARBA00012483"/>
    </source>
</evidence>
<dbReference type="FunFam" id="3.30.40.10:FF:000022">
    <property type="entry name" value="E3 ubiquitin-protein ligase RING1-like"/>
    <property type="match status" value="1"/>
</dbReference>
<dbReference type="Proteomes" id="UP001140206">
    <property type="component" value="Chromosome 4"/>
</dbReference>
<dbReference type="Proteomes" id="UP001140206">
    <property type="component" value="Chromosome 1"/>
</dbReference>
<dbReference type="PANTHER" id="PTHR15710:SF34">
    <property type="entry name" value="E3 UBIQUITIN-PROTEIN LIGASE RHC1A-RELATED"/>
    <property type="match status" value="1"/>
</dbReference>
<dbReference type="SMART" id="SM00184">
    <property type="entry name" value="RING"/>
    <property type="match status" value="1"/>
</dbReference>
<dbReference type="InterPro" id="IPR001841">
    <property type="entry name" value="Znf_RING"/>
</dbReference>
<dbReference type="GO" id="GO:0008270">
    <property type="term" value="F:zinc ion binding"/>
    <property type="evidence" value="ECO:0007669"/>
    <property type="project" value="UniProtKB-KW"/>
</dbReference>
<evidence type="ECO:0000259" key="10">
    <source>
        <dbReference type="PROSITE" id="PS50089"/>
    </source>
</evidence>
<feature type="domain" description="RING-type" evidence="10">
    <location>
        <begin position="161"/>
        <end position="202"/>
    </location>
</feature>
<evidence type="ECO:0000313" key="13">
    <source>
        <dbReference type="Proteomes" id="UP001140206"/>
    </source>
</evidence>
<dbReference type="EC" id="2.3.2.27" evidence="2"/>
<accession>A0AAV8DLZ2</accession>